<dbReference type="AlphaFoldDB" id="A0AAE0JTM5"/>
<name>A0AAE0JTM5_9PEZI</name>
<evidence type="ECO:0000313" key="2">
    <source>
        <dbReference type="EMBL" id="KAK3361603.1"/>
    </source>
</evidence>
<gene>
    <name evidence="2" type="ORF">B0T24DRAFT_111509</name>
</gene>
<keyword evidence="1" id="KW-0812">Transmembrane</keyword>
<evidence type="ECO:0000256" key="1">
    <source>
        <dbReference type="SAM" id="Phobius"/>
    </source>
</evidence>
<comment type="caution">
    <text evidence="2">The sequence shown here is derived from an EMBL/GenBank/DDBJ whole genome shotgun (WGS) entry which is preliminary data.</text>
</comment>
<sequence length="559" mass="62312">MTLVLCVYTALHLNIPAPNLTAFDACMRKGKWVLMGCFAPELVVFVAWCQRRQASRLLGQMREVPGDTYRHWTMTHSFYATMGGFVLNTAQEGQDPYIPGSPRLYLLPEGTAALAKMGLLPPVSKDYILDKSNADGLAKLIVVAQSGWFTLQLLTRWAMKLPVTPLELTTMAHAVCALATYFLWWEKPLDIYDPTVVDGEWAAPVAALMWMFSRLSSKRFGSRLGGNSSRPLAECDDIYWIDDPRTLLDTLQPHPLASNEDTSSQSVSADHIMLFDLSRGSAFYRKLLPGDSTSRQYVTPSMATESKTKPVGIGLMASEVVVSVGIGIKYSRRWGKPYPIRLDRVTLKRWELFRQCIRDFPELPSLLKRAAVTSPMEHICPPLDPSGPVAHALRDHIRTVSGDPGMCGVEDIQYNYTTRILRNLGIELLIVLLVCALAYGAIHAAAWNDPFPSGHELVLWKTSCVYVATCGPVAATLWLVFFSDAVLDREMIKGEIGCSGNHWFWISWIQIGLSLLAIPAAVFYVLTRIYLVVEAFVSLRSLPSGAYSSTEWTQYLPHL</sequence>
<accession>A0AAE0JTM5</accession>
<feature type="transmembrane region" description="Helical" evidence="1">
    <location>
        <begin position="32"/>
        <end position="49"/>
    </location>
</feature>
<dbReference type="EMBL" id="JAULSN010000011">
    <property type="protein sequence ID" value="KAK3361603.1"/>
    <property type="molecule type" value="Genomic_DNA"/>
</dbReference>
<evidence type="ECO:0000313" key="3">
    <source>
        <dbReference type="Proteomes" id="UP001287356"/>
    </source>
</evidence>
<keyword evidence="1" id="KW-0472">Membrane</keyword>
<keyword evidence="3" id="KW-1185">Reference proteome</keyword>
<feature type="transmembrane region" description="Helical" evidence="1">
    <location>
        <begin position="458"/>
        <end position="482"/>
    </location>
</feature>
<reference evidence="2" key="2">
    <citation type="submission" date="2023-06" db="EMBL/GenBank/DDBJ databases">
        <authorList>
            <consortium name="Lawrence Berkeley National Laboratory"/>
            <person name="Haridas S."/>
            <person name="Hensen N."/>
            <person name="Bonometti L."/>
            <person name="Westerberg I."/>
            <person name="Brannstrom I.O."/>
            <person name="Guillou S."/>
            <person name="Cros-Aarteil S."/>
            <person name="Calhoun S."/>
            <person name="Kuo A."/>
            <person name="Mondo S."/>
            <person name="Pangilinan J."/>
            <person name="Riley R."/>
            <person name="Labutti K."/>
            <person name="Andreopoulos B."/>
            <person name="Lipzen A."/>
            <person name="Chen C."/>
            <person name="Yanf M."/>
            <person name="Daum C."/>
            <person name="Ng V."/>
            <person name="Clum A."/>
            <person name="Steindorff A."/>
            <person name="Ohm R."/>
            <person name="Martin F."/>
            <person name="Silar P."/>
            <person name="Natvig D."/>
            <person name="Lalanne C."/>
            <person name="Gautier V."/>
            <person name="Ament-Velasquez S.L."/>
            <person name="Kruys A."/>
            <person name="Hutchinson M.I."/>
            <person name="Powell A.J."/>
            <person name="Barry K."/>
            <person name="Miller A.N."/>
            <person name="Grigoriev I.V."/>
            <person name="Debuchy R."/>
            <person name="Gladieux P."/>
            <person name="Thoren M.H."/>
            <person name="Johannesson H."/>
        </authorList>
    </citation>
    <scope>NUCLEOTIDE SEQUENCE</scope>
    <source>
        <strain evidence="2">CBS 958.72</strain>
    </source>
</reference>
<reference evidence="2" key="1">
    <citation type="journal article" date="2023" name="Mol. Phylogenet. Evol.">
        <title>Genome-scale phylogeny and comparative genomics of the fungal order Sordariales.</title>
        <authorList>
            <person name="Hensen N."/>
            <person name="Bonometti L."/>
            <person name="Westerberg I."/>
            <person name="Brannstrom I.O."/>
            <person name="Guillou S."/>
            <person name="Cros-Aarteil S."/>
            <person name="Calhoun S."/>
            <person name="Haridas S."/>
            <person name="Kuo A."/>
            <person name="Mondo S."/>
            <person name="Pangilinan J."/>
            <person name="Riley R."/>
            <person name="LaButti K."/>
            <person name="Andreopoulos B."/>
            <person name="Lipzen A."/>
            <person name="Chen C."/>
            <person name="Yan M."/>
            <person name="Daum C."/>
            <person name="Ng V."/>
            <person name="Clum A."/>
            <person name="Steindorff A."/>
            <person name="Ohm R.A."/>
            <person name="Martin F."/>
            <person name="Silar P."/>
            <person name="Natvig D.O."/>
            <person name="Lalanne C."/>
            <person name="Gautier V."/>
            <person name="Ament-Velasquez S.L."/>
            <person name="Kruys A."/>
            <person name="Hutchinson M.I."/>
            <person name="Powell A.J."/>
            <person name="Barry K."/>
            <person name="Miller A.N."/>
            <person name="Grigoriev I.V."/>
            <person name="Debuchy R."/>
            <person name="Gladieux P."/>
            <person name="Hiltunen Thoren M."/>
            <person name="Johannesson H."/>
        </authorList>
    </citation>
    <scope>NUCLEOTIDE SEQUENCE</scope>
    <source>
        <strain evidence="2">CBS 958.72</strain>
    </source>
</reference>
<feature type="transmembrane region" description="Helical" evidence="1">
    <location>
        <begin position="424"/>
        <end position="446"/>
    </location>
</feature>
<organism evidence="2 3">
    <name type="scientific">Lasiosphaeria ovina</name>
    <dbReference type="NCBI Taxonomy" id="92902"/>
    <lineage>
        <taxon>Eukaryota</taxon>
        <taxon>Fungi</taxon>
        <taxon>Dikarya</taxon>
        <taxon>Ascomycota</taxon>
        <taxon>Pezizomycotina</taxon>
        <taxon>Sordariomycetes</taxon>
        <taxon>Sordariomycetidae</taxon>
        <taxon>Sordariales</taxon>
        <taxon>Lasiosphaeriaceae</taxon>
        <taxon>Lasiosphaeria</taxon>
    </lineage>
</organism>
<dbReference type="PANTHER" id="PTHR35043:SF7">
    <property type="entry name" value="TRANSCRIPTION FACTOR DOMAIN-CONTAINING PROTEIN"/>
    <property type="match status" value="1"/>
</dbReference>
<dbReference type="Proteomes" id="UP001287356">
    <property type="component" value="Unassembled WGS sequence"/>
</dbReference>
<proteinExistence type="predicted"/>
<feature type="transmembrane region" description="Helical" evidence="1">
    <location>
        <begin position="503"/>
        <end position="526"/>
    </location>
</feature>
<keyword evidence="1" id="KW-1133">Transmembrane helix</keyword>
<protein>
    <submittedName>
        <fullName evidence="2">Uncharacterized protein</fullName>
    </submittedName>
</protein>
<dbReference type="PANTHER" id="PTHR35043">
    <property type="entry name" value="TRANSCRIPTION FACTOR DOMAIN-CONTAINING PROTEIN"/>
    <property type="match status" value="1"/>
</dbReference>